<sequence length="69" mass="7730">MTRYGMILVGLLSGGDYGPVSMPRPGDTTRHSTLVLATGTSWIWSTHKPWSCKIRLWRYTLPSRAVAHT</sequence>
<proteinExistence type="predicted"/>
<dbReference type="AlphaFoldDB" id="A0A0C9T0N5"/>
<protein>
    <submittedName>
        <fullName evidence="1">Uncharacterized protein</fullName>
    </submittedName>
</protein>
<evidence type="ECO:0000313" key="1">
    <source>
        <dbReference type="EMBL" id="KII82669.1"/>
    </source>
</evidence>
<dbReference type="HOGENOM" id="CLU_2777003_0_0_1"/>
<evidence type="ECO:0000313" key="2">
    <source>
        <dbReference type="Proteomes" id="UP000053263"/>
    </source>
</evidence>
<dbReference type="Proteomes" id="UP000053263">
    <property type="component" value="Unassembled WGS sequence"/>
</dbReference>
<gene>
    <name evidence="1" type="ORF">PLICRDRAFT_449661</name>
</gene>
<keyword evidence="2" id="KW-1185">Reference proteome</keyword>
<accession>A0A0C9T0N5</accession>
<name>A0A0C9T0N5_PLICR</name>
<reference evidence="1 2" key="1">
    <citation type="submission" date="2014-06" db="EMBL/GenBank/DDBJ databases">
        <title>Evolutionary Origins and Diversification of the Mycorrhizal Mutualists.</title>
        <authorList>
            <consortium name="DOE Joint Genome Institute"/>
            <consortium name="Mycorrhizal Genomics Consortium"/>
            <person name="Kohler A."/>
            <person name="Kuo A."/>
            <person name="Nagy L.G."/>
            <person name="Floudas D."/>
            <person name="Copeland A."/>
            <person name="Barry K.W."/>
            <person name="Cichocki N."/>
            <person name="Veneault-Fourrey C."/>
            <person name="LaButti K."/>
            <person name="Lindquist E.A."/>
            <person name="Lipzen A."/>
            <person name="Lundell T."/>
            <person name="Morin E."/>
            <person name="Murat C."/>
            <person name="Riley R."/>
            <person name="Ohm R."/>
            <person name="Sun H."/>
            <person name="Tunlid A."/>
            <person name="Henrissat B."/>
            <person name="Grigoriev I.V."/>
            <person name="Hibbett D.S."/>
            <person name="Martin F."/>
        </authorList>
    </citation>
    <scope>NUCLEOTIDE SEQUENCE [LARGE SCALE GENOMIC DNA]</scope>
    <source>
        <strain evidence="1 2">FD-325 SS-3</strain>
    </source>
</reference>
<organism evidence="1 2">
    <name type="scientific">Plicaturopsis crispa FD-325 SS-3</name>
    <dbReference type="NCBI Taxonomy" id="944288"/>
    <lineage>
        <taxon>Eukaryota</taxon>
        <taxon>Fungi</taxon>
        <taxon>Dikarya</taxon>
        <taxon>Basidiomycota</taxon>
        <taxon>Agaricomycotina</taxon>
        <taxon>Agaricomycetes</taxon>
        <taxon>Agaricomycetidae</taxon>
        <taxon>Amylocorticiales</taxon>
        <taxon>Amylocorticiaceae</taxon>
        <taxon>Plicatura</taxon>
        <taxon>Plicaturopsis crispa</taxon>
    </lineage>
</organism>
<dbReference type="EMBL" id="KN832785">
    <property type="protein sequence ID" value="KII82669.1"/>
    <property type="molecule type" value="Genomic_DNA"/>
</dbReference>